<dbReference type="Pfam" id="PF01814">
    <property type="entry name" value="Hemerythrin"/>
    <property type="match status" value="1"/>
</dbReference>
<keyword evidence="3" id="KW-1185">Reference proteome</keyword>
<gene>
    <name evidence="2" type="ORF">GCM10022226_38600</name>
</gene>
<reference evidence="3" key="1">
    <citation type="journal article" date="2019" name="Int. J. Syst. Evol. Microbiol.">
        <title>The Global Catalogue of Microorganisms (GCM) 10K type strain sequencing project: providing services to taxonomists for standard genome sequencing and annotation.</title>
        <authorList>
            <consortium name="The Broad Institute Genomics Platform"/>
            <consortium name="The Broad Institute Genome Sequencing Center for Infectious Disease"/>
            <person name="Wu L."/>
            <person name="Ma J."/>
        </authorList>
    </citation>
    <scope>NUCLEOTIDE SEQUENCE [LARGE SCALE GENOMIC DNA]</scope>
    <source>
        <strain evidence="3">JCM 16908</strain>
    </source>
</reference>
<dbReference type="Proteomes" id="UP001500888">
    <property type="component" value="Unassembled WGS sequence"/>
</dbReference>
<sequence>MDDRQTTHELLNENDVVALLLRQHGEIAEHFEEVERATGPERRDAFHRLVRLLAVHETAEEEIVHPYVRLKLQDGDTVVGKRLKEERQGKLLLAHLEGLGTDHPDFPRNLRALRATVTAHTRAEERDEFPLLRAHTNAAERRALAAGVRAAQAMAPTHPHPGVESATRNVLLGPPAAIVDRTRDAIRKAMGGQA</sequence>
<dbReference type="PANTHER" id="PTHR35585:SF1">
    <property type="entry name" value="HHE DOMAIN PROTEIN (AFU_ORTHOLOGUE AFUA_4G00730)"/>
    <property type="match status" value="1"/>
</dbReference>
<organism evidence="2 3">
    <name type="scientific">Sphaerisporangium flaviroseum</name>
    <dbReference type="NCBI Taxonomy" id="509199"/>
    <lineage>
        <taxon>Bacteria</taxon>
        <taxon>Bacillati</taxon>
        <taxon>Actinomycetota</taxon>
        <taxon>Actinomycetes</taxon>
        <taxon>Streptosporangiales</taxon>
        <taxon>Streptosporangiaceae</taxon>
        <taxon>Sphaerisporangium</taxon>
    </lineage>
</organism>
<feature type="domain" description="Hemerythrin-like" evidence="1">
    <location>
        <begin position="16"/>
        <end position="132"/>
    </location>
</feature>
<dbReference type="PANTHER" id="PTHR35585">
    <property type="entry name" value="HHE DOMAIN PROTEIN (AFU_ORTHOLOGUE AFUA_4G00730)"/>
    <property type="match status" value="1"/>
</dbReference>
<comment type="caution">
    <text evidence="2">The sequence shown here is derived from an EMBL/GenBank/DDBJ whole genome shotgun (WGS) entry which is preliminary data.</text>
</comment>
<accession>A0ABP7IB59</accession>
<evidence type="ECO:0000313" key="2">
    <source>
        <dbReference type="EMBL" id="GAA3814073.1"/>
    </source>
</evidence>
<name>A0ABP7IB59_9ACTN</name>
<proteinExistence type="predicted"/>
<dbReference type="Gene3D" id="1.20.120.520">
    <property type="entry name" value="nmb1532 protein domain like"/>
    <property type="match status" value="1"/>
</dbReference>
<dbReference type="InterPro" id="IPR012312">
    <property type="entry name" value="Hemerythrin-like"/>
</dbReference>
<evidence type="ECO:0000313" key="3">
    <source>
        <dbReference type="Proteomes" id="UP001500888"/>
    </source>
</evidence>
<dbReference type="EMBL" id="BAAAZR010000008">
    <property type="protein sequence ID" value="GAA3814073.1"/>
    <property type="molecule type" value="Genomic_DNA"/>
</dbReference>
<evidence type="ECO:0000259" key="1">
    <source>
        <dbReference type="Pfam" id="PF01814"/>
    </source>
</evidence>
<protein>
    <submittedName>
        <fullName evidence="2">Hemerythrin domain-containing protein</fullName>
    </submittedName>
</protein>
<dbReference type="RefSeq" id="WP_344941549.1">
    <property type="nucleotide sequence ID" value="NZ_BAAAZR010000008.1"/>
</dbReference>